<feature type="region of interest" description="Disordered" evidence="1">
    <location>
        <begin position="12"/>
        <end position="110"/>
    </location>
</feature>
<dbReference type="RefSeq" id="XP_015663649.1">
    <property type="nucleotide sequence ID" value="XM_015798129.1"/>
</dbReference>
<feature type="compositionally biased region" description="Basic and acidic residues" evidence="1">
    <location>
        <begin position="76"/>
        <end position="92"/>
    </location>
</feature>
<sequence>MQSWYMFGYSGFPTGEQRRRFYRQRDDPCESEEECDYDDETNDRPIFYYPLHESEEGSRSSYDSTFSSASSYASDEEAHIDAKRGGPNDQHKSSLRIRRHTKRLRRTSQAGSSMQCVSHSTLYEDMPAWYGATAVTLSASLSVSFPSTETFVLQHGGAPCASPFSISNQTSLWHWSATSSKFDGISKDEARGSLRCARVRDDASLLSHLRWDRLHPTLRLAHSSAARAPLPRMGHCAVCLSSLDSSLLQYFLTEHSRTDSSSSTSACTDQNHLLSTSAKVALGLLVNDDVELYGSIILGGASQLVSTNSCSCSSPERRRSGGVLLGEEYAPASDTVASPTEPNLDGAVIPHTSVFSHPALCVTLLSTKDKGVTEASPALRQHTVFFPLDTSSISIVAPRAFATLTPWADRSAEATAVHSFAYIGGTENGRDPLAFLELEVFRLHLETWSWSCNPVTTYGAKPAPRFGHSASMADEDRYFLMFGGVGAGHVYLNDLHVLDVHTRVWREVFFPCGLNVPRRAFHVCSVLTDTPTTPAMEKKDCAPASSSEQHSSAFALQAAIALQHRGDLYGAIRPSGAVNGTSKNDVDCSAEVLAGDDSIDDDDGNVWSASVTTAQSRCTLLLLGGEGEGGRPVATSWACTLRNSKWQRLSFPLRTLPHFFHVACSSAAGCADTQHVRRQLSRTEYRTAVESLVERAARASVPTSESATPSSSLGDLHIAACHGSLAQLLNCPRGAGGAERLLLVGGSRGPPVSVATQVEVMGASLNDRASLWLLAAQQQHDSPSAALQQRMPHLSRFFFCHNSTLSHAVGSVFQRDSSEQVRQRRPLSDADARSNRLVSESVLDGQLTEWMRLARKRLRDSQ</sequence>
<feature type="compositionally biased region" description="Basic and acidic residues" evidence="1">
    <location>
        <begin position="16"/>
        <end position="28"/>
    </location>
</feature>
<protein>
    <submittedName>
        <fullName evidence="2">Uncharacterized protein</fullName>
    </submittedName>
</protein>
<dbReference type="GeneID" id="26901866"/>
<name>A0A0M9G8V5_LEPPY</name>
<dbReference type="OrthoDB" id="10251809at2759"/>
<comment type="caution">
    <text evidence="2">The sequence shown here is derived from an EMBL/GenBank/DDBJ whole genome shotgun (WGS) entry which is preliminary data.</text>
</comment>
<organism evidence="2 3">
    <name type="scientific">Leptomonas pyrrhocoris</name>
    <name type="common">Firebug parasite</name>
    <dbReference type="NCBI Taxonomy" id="157538"/>
    <lineage>
        <taxon>Eukaryota</taxon>
        <taxon>Discoba</taxon>
        <taxon>Euglenozoa</taxon>
        <taxon>Kinetoplastea</taxon>
        <taxon>Metakinetoplastina</taxon>
        <taxon>Trypanosomatida</taxon>
        <taxon>Trypanosomatidae</taxon>
        <taxon>Leishmaniinae</taxon>
        <taxon>Leptomonas</taxon>
    </lineage>
</organism>
<accession>A0A0M9G8V5</accession>
<feature type="compositionally biased region" description="Basic residues" evidence="1">
    <location>
        <begin position="93"/>
        <end position="106"/>
    </location>
</feature>
<dbReference type="PANTHER" id="PTHR23244:SF471">
    <property type="entry name" value="GUANINE NUCLEOTIDE-BINDING PROTEIN SUBUNIT BETA 1-RELATED"/>
    <property type="match status" value="1"/>
</dbReference>
<evidence type="ECO:0000313" key="3">
    <source>
        <dbReference type="Proteomes" id="UP000037923"/>
    </source>
</evidence>
<dbReference type="OMA" id="RQRDDPC"/>
<dbReference type="VEuPathDB" id="TriTrypDB:LpyrH10_02_5450"/>
<reference evidence="2 3" key="1">
    <citation type="submission" date="2015-07" db="EMBL/GenBank/DDBJ databases">
        <title>High-quality genome of monoxenous trypanosomatid Leptomonas pyrrhocoris.</title>
        <authorList>
            <person name="Flegontov P."/>
            <person name="Butenko A."/>
            <person name="Firsov S."/>
            <person name="Vlcek C."/>
            <person name="Logacheva M.D."/>
            <person name="Field M."/>
            <person name="Filatov D."/>
            <person name="Flegontova O."/>
            <person name="Gerasimov E."/>
            <person name="Jackson A.P."/>
            <person name="Kelly S."/>
            <person name="Opperdoes F."/>
            <person name="O'Reilly A."/>
            <person name="Votypka J."/>
            <person name="Yurchenko V."/>
            <person name="Lukes J."/>
        </authorList>
    </citation>
    <scope>NUCLEOTIDE SEQUENCE [LARGE SCALE GENOMIC DNA]</scope>
    <source>
        <strain evidence="2">H10</strain>
    </source>
</reference>
<proteinExistence type="predicted"/>
<dbReference type="Pfam" id="PF24681">
    <property type="entry name" value="Kelch_KLHDC2_KLHL20_DRC7"/>
    <property type="match status" value="1"/>
</dbReference>
<dbReference type="PANTHER" id="PTHR23244">
    <property type="entry name" value="KELCH REPEAT DOMAIN"/>
    <property type="match status" value="1"/>
</dbReference>
<dbReference type="SUPFAM" id="SSF117281">
    <property type="entry name" value="Kelch motif"/>
    <property type="match status" value="1"/>
</dbReference>
<feature type="compositionally biased region" description="Low complexity" evidence="1">
    <location>
        <begin position="59"/>
        <end position="73"/>
    </location>
</feature>
<evidence type="ECO:0000313" key="2">
    <source>
        <dbReference type="EMBL" id="KPA85210.1"/>
    </source>
</evidence>
<dbReference type="InterPro" id="IPR015915">
    <property type="entry name" value="Kelch-typ_b-propeller"/>
</dbReference>
<dbReference type="EMBL" id="LGTL01000002">
    <property type="protein sequence ID" value="KPA85210.1"/>
    <property type="molecule type" value="Genomic_DNA"/>
</dbReference>
<feature type="compositionally biased region" description="Acidic residues" evidence="1">
    <location>
        <begin position="29"/>
        <end position="41"/>
    </location>
</feature>
<dbReference type="Gene3D" id="2.120.10.80">
    <property type="entry name" value="Kelch-type beta propeller"/>
    <property type="match status" value="1"/>
</dbReference>
<keyword evidence="3" id="KW-1185">Reference proteome</keyword>
<dbReference type="AlphaFoldDB" id="A0A0M9G8V5"/>
<dbReference type="Proteomes" id="UP000037923">
    <property type="component" value="Unassembled WGS sequence"/>
</dbReference>
<evidence type="ECO:0000256" key="1">
    <source>
        <dbReference type="SAM" id="MobiDB-lite"/>
    </source>
</evidence>
<gene>
    <name evidence="2" type="ORF">ABB37_01571</name>
</gene>